<dbReference type="InterPro" id="IPR010982">
    <property type="entry name" value="Lambda_DNA-bd_dom_sf"/>
</dbReference>
<dbReference type="InterPro" id="IPR001387">
    <property type="entry name" value="Cro/C1-type_HTH"/>
</dbReference>
<dbReference type="EMBL" id="CP047363">
    <property type="protein sequence ID" value="QIH78127.1"/>
    <property type="molecule type" value="Genomic_DNA"/>
</dbReference>
<dbReference type="Gene3D" id="1.10.260.40">
    <property type="entry name" value="lambda repressor-like DNA-binding domains"/>
    <property type="match status" value="1"/>
</dbReference>
<evidence type="ECO:0000313" key="2">
    <source>
        <dbReference type="EMBL" id="QIH78127.1"/>
    </source>
</evidence>
<proteinExistence type="predicted"/>
<name>A0AAE6X250_9STAP</name>
<dbReference type="Pfam" id="PF01381">
    <property type="entry name" value="HTH_3"/>
    <property type="match status" value="1"/>
</dbReference>
<dbReference type="SMART" id="SM00530">
    <property type="entry name" value="HTH_XRE"/>
    <property type="match status" value="1"/>
</dbReference>
<dbReference type="RefSeq" id="WP_164953331.1">
    <property type="nucleotide sequence ID" value="NZ_CP047363.1"/>
</dbReference>
<protein>
    <submittedName>
        <fullName evidence="2">Helix-turn-helix domain-containing protein</fullName>
    </submittedName>
</protein>
<gene>
    <name evidence="2" type="ORF">GTN30_05540</name>
</gene>
<feature type="domain" description="HTH cro/C1-type" evidence="1">
    <location>
        <begin position="11"/>
        <end position="65"/>
    </location>
</feature>
<dbReference type="AlphaFoldDB" id="A0AAE6X250"/>
<sequence length="76" mass="8721">MIKFFTKTSTLKLELARSGLTIQDFAKIINYNRDYINQVVNGRKNPSVKTASIIAKTLGCELEELFEIKQIEEVKK</sequence>
<evidence type="ECO:0000259" key="1">
    <source>
        <dbReference type="PROSITE" id="PS50943"/>
    </source>
</evidence>
<dbReference type="GO" id="GO:0003677">
    <property type="term" value="F:DNA binding"/>
    <property type="evidence" value="ECO:0007669"/>
    <property type="project" value="InterPro"/>
</dbReference>
<reference evidence="2" key="1">
    <citation type="journal article" date="2020" name="Antimicrob. Agents Chemother.">
        <title>The novel macrolide resistance genes mef(D), msr(F) and msr(H) are present on resistance islands in Macrococcus canis, Macrococcus caseolyticus and Staphylococcus aureus.</title>
        <authorList>
            <person name="Schwendener S."/>
            <person name="Dona V."/>
            <person name="Perreten V."/>
        </authorList>
    </citation>
    <scope>NUCLEOTIDE SEQUENCE</scope>
    <source>
        <strain evidence="2">Epi0076A</strain>
    </source>
</reference>
<organism evidence="2 3">
    <name type="scientific">Macrococcoides canis</name>
    <dbReference type="NCBI Taxonomy" id="1855823"/>
    <lineage>
        <taxon>Bacteria</taxon>
        <taxon>Bacillati</taxon>
        <taxon>Bacillota</taxon>
        <taxon>Bacilli</taxon>
        <taxon>Bacillales</taxon>
        <taxon>Staphylococcaceae</taxon>
        <taxon>Macrococcoides</taxon>
    </lineage>
</organism>
<dbReference type="SUPFAM" id="SSF47413">
    <property type="entry name" value="lambda repressor-like DNA-binding domains"/>
    <property type="match status" value="1"/>
</dbReference>
<dbReference type="CDD" id="cd00093">
    <property type="entry name" value="HTH_XRE"/>
    <property type="match status" value="1"/>
</dbReference>
<accession>A0AAE6X250</accession>
<dbReference type="PROSITE" id="PS50943">
    <property type="entry name" value="HTH_CROC1"/>
    <property type="match status" value="1"/>
</dbReference>
<dbReference type="Proteomes" id="UP000501122">
    <property type="component" value="Chromosome"/>
</dbReference>
<evidence type="ECO:0000313" key="3">
    <source>
        <dbReference type="Proteomes" id="UP000501122"/>
    </source>
</evidence>